<comment type="caution">
    <text evidence="2">The sequence shown here is derived from an EMBL/GenBank/DDBJ whole genome shotgun (WGS) entry which is preliminary data.</text>
</comment>
<keyword evidence="3" id="KW-1185">Reference proteome</keyword>
<gene>
    <name evidence="2" type="ORF">AWZ03_003653</name>
</gene>
<feature type="compositionally biased region" description="Low complexity" evidence="1">
    <location>
        <begin position="101"/>
        <end position="111"/>
    </location>
</feature>
<dbReference type="AlphaFoldDB" id="A0A484BM63"/>
<feature type="compositionally biased region" description="Basic residues" evidence="1">
    <location>
        <begin position="112"/>
        <end position="128"/>
    </location>
</feature>
<name>A0A484BM63_DRONA</name>
<dbReference type="EMBL" id="LSRL02000019">
    <property type="protein sequence ID" value="TDG49877.1"/>
    <property type="molecule type" value="Genomic_DNA"/>
</dbReference>
<protein>
    <submittedName>
        <fullName evidence="2">Uncharacterized protein</fullName>
    </submittedName>
</protein>
<evidence type="ECO:0000313" key="2">
    <source>
        <dbReference type="EMBL" id="TDG49877.1"/>
    </source>
</evidence>
<organism evidence="2 3">
    <name type="scientific">Drosophila navojoa</name>
    <name type="common">Fruit fly</name>
    <dbReference type="NCBI Taxonomy" id="7232"/>
    <lineage>
        <taxon>Eukaryota</taxon>
        <taxon>Metazoa</taxon>
        <taxon>Ecdysozoa</taxon>
        <taxon>Arthropoda</taxon>
        <taxon>Hexapoda</taxon>
        <taxon>Insecta</taxon>
        <taxon>Pterygota</taxon>
        <taxon>Neoptera</taxon>
        <taxon>Endopterygota</taxon>
        <taxon>Diptera</taxon>
        <taxon>Brachycera</taxon>
        <taxon>Muscomorpha</taxon>
        <taxon>Ephydroidea</taxon>
        <taxon>Drosophilidae</taxon>
        <taxon>Drosophila</taxon>
    </lineage>
</organism>
<evidence type="ECO:0000256" key="1">
    <source>
        <dbReference type="SAM" id="MobiDB-lite"/>
    </source>
</evidence>
<accession>A0A484BM63</accession>
<proteinExistence type="predicted"/>
<sequence length="143" mass="16783">MLRKNETKRKVGIKWLMACLRLRNRLGQRRVRALALSVARGRAGHGVDMSLSQAKRHENVLQLEKKLEHKAAPTASSDPHKYTQLTMIIKCYAKNLPMPKPQQQQQQQQHMQTKHKKKNEKQKKKKKEKQQQPQCAQTMRTNR</sequence>
<evidence type="ECO:0000313" key="3">
    <source>
        <dbReference type="Proteomes" id="UP000295192"/>
    </source>
</evidence>
<feature type="region of interest" description="Disordered" evidence="1">
    <location>
        <begin position="96"/>
        <end position="143"/>
    </location>
</feature>
<dbReference type="Proteomes" id="UP000295192">
    <property type="component" value="Unassembled WGS sequence"/>
</dbReference>
<reference evidence="2 3" key="1">
    <citation type="journal article" date="2019" name="J. Hered.">
        <title>An Improved Genome Assembly for Drosophila navojoa, the Basal Species in the mojavensis Cluster.</title>
        <authorList>
            <person name="Vanderlinde T."/>
            <person name="Dupim E.G."/>
            <person name="Nazario-Yepiz N.O."/>
            <person name="Carvalho A.B."/>
        </authorList>
    </citation>
    <scope>NUCLEOTIDE SEQUENCE [LARGE SCALE GENOMIC DNA]</scope>
    <source>
        <strain evidence="2">Navoj_Jal97</strain>
        <tissue evidence="2">Whole organism</tissue>
    </source>
</reference>